<feature type="non-terminal residue" evidence="2">
    <location>
        <position position="178"/>
    </location>
</feature>
<accession>A0ABV9L3B3</accession>
<evidence type="ECO:0000313" key="3">
    <source>
        <dbReference type="Proteomes" id="UP001596023"/>
    </source>
</evidence>
<dbReference type="Proteomes" id="UP001596023">
    <property type="component" value="Unassembled WGS sequence"/>
</dbReference>
<feature type="non-terminal residue" evidence="2">
    <location>
        <position position="1"/>
    </location>
</feature>
<feature type="compositionally biased region" description="Basic and acidic residues" evidence="1">
    <location>
        <begin position="29"/>
        <end position="46"/>
    </location>
</feature>
<evidence type="ECO:0000313" key="2">
    <source>
        <dbReference type="EMBL" id="MFC4677004.1"/>
    </source>
</evidence>
<feature type="region of interest" description="Disordered" evidence="1">
    <location>
        <begin position="1"/>
        <end position="62"/>
    </location>
</feature>
<sequence>QAKSGGDKDSRKGITKPSQRGSKDLTTNKNDKNDKNEKNDKEKESSYKYSDSSLSSPGLSPLPSPCLSSFPLPSSLPACVSPSHSSGEDKAAASAKNWRDDFGTYLDGLRKAYDALMSDEGLLNKMQRYHPNVDIKLSVEKACVEFWSLEAGWKNKKKARSQAIDWQATFRNALNIQS</sequence>
<dbReference type="EMBL" id="JBHSGN010000168">
    <property type="protein sequence ID" value="MFC4677004.1"/>
    <property type="molecule type" value="Genomic_DNA"/>
</dbReference>
<feature type="compositionally biased region" description="Basic and acidic residues" evidence="1">
    <location>
        <begin position="1"/>
        <end position="12"/>
    </location>
</feature>
<organism evidence="2 3">
    <name type="scientific">Dysgonomonas termitidis</name>
    <dbReference type="NCBI Taxonomy" id="1516126"/>
    <lineage>
        <taxon>Bacteria</taxon>
        <taxon>Pseudomonadati</taxon>
        <taxon>Bacteroidota</taxon>
        <taxon>Bacteroidia</taxon>
        <taxon>Bacteroidales</taxon>
        <taxon>Dysgonomonadaceae</taxon>
        <taxon>Dysgonomonas</taxon>
    </lineage>
</organism>
<gene>
    <name evidence="2" type="ORF">ACFO6W_25310</name>
</gene>
<name>A0ABV9L3B3_9BACT</name>
<proteinExistence type="predicted"/>
<comment type="caution">
    <text evidence="2">The sequence shown here is derived from an EMBL/GenBank/DDBJ whole genome shotgun (WGS) entry which is preliminary data.</text>
</comment>
<dbReference type="RefSeq" id="WP_380001769.1">
    <property type="nucleotide sequence ID" value="NZ_JBHSGN010000168.1"/>
</dbReference>
<reference evidence="3" key="1">
    <citation type="journal article" date="2019" name="Int. J. Syst. Evol. Microbiol.">
        <title>The Global Catalogue of Microorganisms (GCM) 10K type strain sequencing project: providing services to taxonomists for standard genome sequencing and annotation.</title>
        <authorList>
            <consortium name="The Broad Institute Genomics Platform"/>
            <consortium name="The Broad Institute Genome Sequencing Center for Infectious Disease"/>
            <person name="Wu L."/>
            <person name="Ma J."/>
        </authorList>
    </citation>
    <scope>NUCLEOTIDE SEQUENCE [LARGE SCALE GENOMIC DNA]</scope>
    <source>
        <strain evidence="3">CCUG 66188</strain>
    </source>
</reference>
<evidence type="ECO:0000256" key="1">
    <source>
        <dbReference type="SAM" id="MobiDB-lite"/>
    </source>
</evidence>
<feature type="compositionally biased region" description="Low complexity" evidence="1">
    <location>
        <begin position="47"/>
        <end position="62"/>
    </location>
</feature>
<protein>
    <submittedName>
        <fullName evidence="2">Uncharacterized protein</fullName>
    </submittedName>
</protein>
<keyword evidence="3" id="KW-1185">Reference proteome</keyword>